<evidence type="ECO:0000256" key="1">
    <source>
        <dbReference type="SAM" id="Phobius"/>
    </source>
</evidence>
<dbReference type="SUPFAM" id="SSF52833">
    <property type="entry name" value="Thioredoxin-like"/>
    <property type="match status" value="1"/>
</dbReference>
<proteinExistence type="predicted"/>
<evidence type="ECO:0000313" key="4">
    <source>
        <dbReference type="Proteomes" id="UP000251075"/>
    </source>
</evidence>
<keyword evidence="1" id="KW-0812">Transmembrane</keyword>
<dbReference type="InterPro" id="IPR050553">
    <property type="entry name" value="Thioredoxin_ResA/DsbE_sf"/>
</dbReference>
<comment type="caution">
    <text evidence="3">The sequence shown here is derived from an EMBL/GenBank/DDBJ whole genome shotgun (WGS) entry which is preliminary data.</text>
</comment>
<dbReference type="InterPro" id="IPR013766">
    <property type="entry name" value="Thioredoxin_domain"/>
</dbReference>
<dbReference type="AlphaFoldDB" id="A0A364NVV4"/>
<dbReference type="PANTHER" id="PTHR42852:SF18">
    <property type="entry name" value="CHROMOSOME UNDETERMINED SCAFFOLD_47, WHOLE GENOME SHOTGUN SEQUENCE"/>
    <property type="match status" value="1"/>
</dbReference>
<name>A0A364NVV4_9PROT</name>
<dbReference type="PROSITE" id="PS51352">
    <property type="entry name" value="THIOREDOXIN_2"/>
    <property type="match status" value="1"/>
</dbReference>
<dbReference type="PANTHER" id="PTHR42852">
    <property type="entry name" value="THIOL:DISULFIDE INTERCHANGE PROTEIN DSBE"/>
    <property type="match status" value="1"/>
</dbReference>
<dbReference type="OrthoDB" id="9799347at2"/>
<gene>
    <name evidence="3" type="ORF">CU669_14790</name>
</gene>
<organism evidence="3 4">
    <name type="scientific">Paramagnetospirillum kuznetsovii</name>
    <dbReference type="NCBI Taxonomy" id="2053833"/>
    <lineage>
        <taxon>Bacteria</taxon>
        <taxon>Pseudomonadati</taxon>
        <taxon>Pseudomonadota</taxon>
        <taxon>Alphaproteobacteria</taxon>
        <taxon>Rhodospirillales</taxon>
        <taxon>Magnetospirillaceae</taxon>
        <taxon>Paramagnetospirillum</taxon>
    </lineage>
</organism>
<feature type="domain" description="Thioredoxin" evidence="2">
    <location>
        <begin position="42"/>
        <end position="188"/>
    </location>
</feature>
<dbReference type="InterPro" id="IPR036249">
    <property type="entry name" value="Thioredoxin-like_sf"/>
</dbReference>
<dbReference type="EMBL" id="PGTO01000012">
    <property type="protein sequence ID" value="RAU21211.1"/>
    <property type="molecule type" value="Genomic_DNA"/>
</dbReference>
<protein>
    <submittedName>
        <fullName evidence="3">TlpA family protein disulfide reductase</fullName>
    </submittedName>
</protein>
<reference evidence="3 4" key="1">
    <citation type="submission" date="2017-11" db="EMBL/GenBank/DDBJ databases">
        <title>Draft genome sequence of magnetotactic bacterium Magnetospirillum kuznetsovii LBB-42.</title>
        <authorList>
            <person name="Grouzdev D.S."/>
            <person name="Rysina M.S."/>
            <person name="Baslerov R.V."/>
            <person name="Koziaeva V."/>
        </authorList>
    </citation>
    <scope>NUCLEOTIDE SEQUENCE [LARGE SCALE GENOMIC DNA]</scope>
    <source>
        <strain evidence="3 4">LBB-42</strain>
    </source>
</reference>
<dbReference type="CDD" id="cd02966">
    <property type="entry name" value="TlpA_like_family"/>
    <property type="match status" value="1"/>
</dbReference>
<evidence type="ECO:0000259" key="2">
    <source>
        <dbReference type="PROSITE" id="PS51352"/>
    </source>
</evidence>
<keyword evidence="4" id="KW-1185">Reference proteome</keyword>
<dbReference type="GO" id="GO:0016491">
    <property type="term" value="F:oxidoreductase activity"/>
    <property type="evidence" value="ECO:0007669"/>
    <property type="project" value="InterPro"/>
</dbReference>
<dbReference type="Pfam" id="PF08534">
    <property type="entry name" value="Redoxin"/>
    <property type="match status" value="1"/>
</dbReference>
<feature type="transmembrane region" description="Helical" evidence="1">
    <location>
        <begin position="6"/>
        <end position="25"/>
    </location>
</feature>
<keyword evidence="1" id="KW-0472">Membrane</keyword>
<evidence type="ECO:0000313" key="3">
    <source>
        <dbReference type="EMBL" id="RAU21211.1"/>
    </source>
</evidence>
<dbReference type="InterPro" id="IPR013740">
    <property type="entry name" value="Redoxin"/>
</dbReference>
<dbReference type="Proteomes" id="UP000251075">
    <property type="component" value="Unassembled WGS sequence"/>
</dbReference>
<accession>A0A364NVV4</accession>
<dbReference type="RefSeq" id="WP_112146058.1">
    <property type="nucleotide sequence ID" value="NZ_PGTO01000012.1"/>
</dbReference>
<keyword evidence="1" id="KW-1133">Transmembrane helix</keyword>
<dbReference type="Gene3D" id="3.40.30.10">
    <property type="entry name" value="Glutaredoxin"/>
    <property type="match status" value="1"/>
</dbReference>
<sequence>MSDRVLMLVAVSIILMMVVGTSLQLRKPQHASPLLVAAVAKAKVPRPLTDIASVDAAGVSQPLNARVKRPTVINFWATWCIPCVRELPTLGTFKAMADAAGIDVLTISEDKEGAAPALKMLEDKGLKALPLIVDADGSVAKATSVKGMPTTLIIDAKGMEIARMEGEVDWSQKQSLDTILELLEVDAPAR</sequence>